<keyword evidence="2" id="KW-1185">Reference proteome</keyword>
<keyword evidence="1" id="KW-0732">Signal</keyword>
<reference evidence="3" key="1">
    <citation type="submission" date="2022-11" db="UniProtKB">
        <authorList>
            <consortium name="WormBaseParasite"/>
        </authorList>
    </citation>
    <scope>IDENTIFICATION</scope>
</reference>
<evidence type="ECO:0000313" key="3">
    <source>
        <dbReference type="WBParaSite" id="ACRNAN_scaffold2896.g15992.t1"/>
    </source>
</evidence>
<organism evidence="2 3">
    <name type="scientific">Acrobeloides nanus</name>
    <dbReference type="NCBI Taxonomy" id="290746"/>
    <lineage>
        <taxon>Eukaryota</taxon>
        <taxon>Metazoa</taxon>
        <taxon>Ecdysozoa</taxon>
        <taxon>Nematoda</taxon>
        <taxon>Chromadorea</taxon>
        <taxon>Rhabditida</taxon>
        <taxon>Tylenchina</taxon>
        <taxon>Cephalobomorpha</taxon>
        <taxon>Cephaloboidea</taxon>
        <taxon>Cephalobidae</taxon>
        <taxon>Acrobeloides</taxon>
    </lineage>
</organism>
<dbReference type="AlphaFoldDB" id="A0A914DLN5"/>
<accession>A0A914DLN5</accession>
<feature type="chain" id="PRO_5037988588" evidence="1">
    <location>
        <begin position="23"/>
        <end position="132"/>
    </location>
</feature>
<evidence type="ECO:0000256" key="1">
    <source>
        <dbReference type="SAM" id="SignalP"/>
    </source>
</evidence>
<evidence type="ECO:0000313" key="2">
    <source>
        <dbReference type="Proteomes" id="UP000887540"/>
    </source>
</evidence>
<dbReference type="WBParaSite" id="ACRNAN_scaffold2896.g15992.t1">
    <property type="protein sequence ID" value="ACRNAN_scaffold2896.g15992.t1"/>
    <property type="gene ID" value="ACRNAN_scaffold2896.g15992"/>
</dbReference>
<proteinExistence type="predicted"/>
<feature type="signal peptide" evidence="1">
    <location>
        <begin position="1"/>
        <end position="22"/>
    </location>
</feature>
<protein>
    <submittedName>
        <fullName evidence="3">Uncharacterized protein</fullName>
    </submittedName>
</protein>
<name>A0A914DLN5_9BILA</name>
<sequence>MRSLLFILVIFSVIAELGITMARPQQKPFYIPPCPFGSKPMNRPDGEPRRCLPHQSNLCLNALDDRTDASTVCCWHNQVDYYCCLNVPTPKCPDYSNVTVVIHNAFPESAFPVKTFHFKKGIEDEIDFASSK</sequence>
<dbReference type="Proteomes" id="UP000887540">
    <property type="component" value="Unplaced"/>
</dbReference>